<dbReference type="Proteomes" id="UP000193240">
    <property type="component" value="Unassembled WGS sequence"/>
</dbReference>
<dbReference type="GO" id="GO:1902369">
    <property type="term" value="P:negative regulation of RNA catabolic process"/>
    <property type="evidence" value="ECO:0007669"/>
    <property type="project" value="TreeGrafter"/>
</dbReference>
<dbReference type="EMBL" id="KZ107845">
    <property type="protein sequence ID" value="OSS48904.1"/>
    <property type="molecule type" value="Genomic_DNA"/>
</dbReference>
<evidence type="ECO:0000256" key="2">
    <source>
        <dbReference type="ARBA" id="ARBA00009265"/>
    </source>
</evidence>
<name>A0A1Y2LYA6_EPING</name>
<dbReference type="Gene3D" id="1.25.40.10">
    <property type="entry name" value="Tetratricopeptide repeat domain"/>
    <property type="match status" value="2"/>
</dbReference>
<dbReference type="AlphaFoldDB" id="A0A1Y2LYA6"/>
<dbReference type="PANTHER" id="PTHR13471">
    <property type="entry name" value="TETRATRICOPEPTIDE-LIKE HELICAL"/>
    <property type="match status" value="1"/>
</dbReference>
<evidence type="ECO:0000256" key="3">
    <source>
        <dbReference type="ARBA" id="ARBA00023242"/>
    </source>
</evidence>
<dbReference type="InParanoid" id="A0A1Y2LYA6"/>
<evidence type="ECO:0000256" key="1">
    <source>
        <dbReference type="ARBA" id="ARBA00004123"/>
    </source>
</evidence>
<keyword evidence="3" id="KW-0539">Nucleus</keyword>
<feature type="region of interest" description="Disordered" evidence="4">
    <location>
        <begin position="1"/>
        <end position="71"/>
    </location>
</feature>
<keyword evidence="6" id="KW-1185">Reference proteome</keyword>
<evidence type="ECO:0000256" key="4">
    <source>
        <dbReference type="SAM" id="MobiDB-lite"/>
    </source>
</evidence>
<evidence type="ECO:0000313" key="6">
    <source>
        <dbReference type="Proteomes" id="UP000193240"/>
    </source>
</evidence>
<reference evidence="5 6" key="1">
    <citation type="journal article" date="2017" name="Genome Announc.">
        <title>Genome sequence of the saprophytic ascomycete Epicoccum nigrum ICMP 19927 strain isolated from New Zealand.</title>
        <authorList>
            <person name="Fokin M."/>
            <person name="Fleetwood D."/>
            <person name="Weir B.S."/>
            <person name="Villas-Boas S.G."/>
        </authorList>
    </citation>
    <scope>NUCLEOTIDE SEQUENCE [LARGE SCALE GENOMIC DNA]</scope>
    <source>
        <strain evidence="5 6">ICMP 19927</strain>
    </source>
</reference>
<proteinExistence type="inferred from homology"/>
<dbReference type="GO" id="GO:0071013">
    <property type="term" value="C:catalytic step 2 spliceosome"/>
    <property type="evidence" value="ECO:0007669"/>
    <property type="project" value="TreeGrafter"/>
</dbReference>
<dbReference type="PANTHER" id="PTHR13471:SF0">
    <property type="entry name" value="NUCLEAR EXOSOME REGULATOR NRDE2"/>
    <property type="match status" value="1"/>
</dbReference>
<dbReference type="Pfam" id="PF08424">
    <property type="entry name" value="NRDE-2"/>
    <property type="match status" value="1"/>
</dbReference>
<sequence length="1026" mass="116741">MSSTAVPKFASFRAKPKAPEQPPPEEPRRKEKEHTRLSSSREKARAERTRSPPPREKRERPREDSHNKLYFSDRRGDLDNIKYGTLNRYHVPGYRRSGYGNVLGVSYQKIDRERSSDHEIYMIPLARQQQKRLLTDKHVAREHKRTLRLVKAAENHQADAMHDFIALSSTRKRKRAGSSDSDDAVDMPAVDYRGIAEKPDPDKADDPDTYFESDIEASTVNSEVTQKNSRLIRETRNEPKNLQAWLDLIEHQEPMMKLDRATAELSAADRRNLADVRISTYEEALQRVGSDEASHIELQVGLLREAQRHWEDTKLAVKWRQVLAKHTHSVRLWLGYVDFVQSTFTIFKYEDCRTAFIRALEALRSASSKNNATTSEARLHFFVRLTAMIQDAGHQELALAVWQACFEFNILSPQELTSNKLDQFEEFWESEAPRIGEPNSKGWRATSIEDAAPPSCSVVLETADPSKPSLLDFQRCETERVSKLRYPGRSTDDVGDDDPFHTIFFSDLKDYIANFLDTSAGMLVDAFLCFCGLPPLVGTDINGPWWDDPFLQRRYAVESTKQAASGNLGYQEALSRYLQSPSGRCRMTQDLLIQQTFSLSASRLDPEFIRYTLKLLAANSADGELIGEYLLAFEACHFPLEVAKSAKRLLKDRPSSVRLYNMYGLIEDHLGNFAKADQVLSAALNIKASIEYRQELSSSYVWQVLRKGDKNEALRRLVEVKASVKPQTALPSPEHIRAAQSAHQKALEEALLKQHYHCAVLNASHLALLTYISSDCNINAALEVHNNLTAWFASHRLTSSTYAELHVQAIARLLAHHATHTPIMKPALLRTVLEPLIATFQSNTVLLATYAANEARFSIDDRVRGNMHRILNISPTSSVVIWAFAIHHETLRDETAGSTAHSIRALYKRATSPGAAGAHCPAIWHLYLSFELEQLSKEKGMRMKSRPRKDGKKSKWEIKIEDAEERVRETVYEGLKMVPWCKDFLMRAFTDAKVVFGDEELWRLYGVMMEKEIRLYTEMDGAGAHE</sequence>
<dbReference type="GO" id="GO:0031048">
    <property type="term" value="P:regulatory ncRNA-mediated heterochromatin formation"/>
    <property type="evidence" value="ECO:0007669"/>
    <property type="project" value="TreeGrafter"/>
</dbReference>
<evidence type="ECO:0008006" key="7">
    <source>
        <dbReference type="Google" id="ProtNLM"/>
    </source>
</evidence>
<dbReference type="OMA" id="QEYARPN"/>
<protein>
    <recommendedName>
        <fullName evidence="7">DUF1740-domain-containing protein</fullName>
    </recommendedName>
</protein>
<gene>
    <name evidence="5" type="ORF">B5807_07136</name>
</gene>
<accession>A0A1Y2LYA6</accession>
<dbReference type="InterPro" id="IPR013633">
    <property type="entry name" value="NRDE-2"/>
</dbReference>
<comment type="similarity">
    <text evidence="2">Belongs to the NRDE2 family.</text>
</comment>
<feature type="compositionally biased region" description="Basic and acidic residues" evidence="4">
    <location>
        <begin position="25"/>
        <end position="71"/>
    </location>
</feature>
<dbReference type="InterPro" id="IPR011990">
    <property type="entry name" value="TPR-like_helical_dom_sf"/>
</dbReference>
<organism evidence="5 6">
    <name type="scientific">Epicoccum nigrum</name>
    <name type="common">Soil fungus</name>
    <name type="synonym">Epicoccum purpurascens</name>
    <dbReference type="NCBI Taxonomy" id="105696"/>
    <lineage>
        <taxon>Eukaryota</taxon>
        <taxon>Fungi</taxon>
        <taxon>Dikarya</taxon>
        <taxon>Ascomycota</taxon>
        <taxon>Pezizomycotina</taxon>
        <taxon>Dothideomycetes</taxon>
        <taxon>Pleosporomycetidae</taxon>
        <taxon>Pleosporales</taxon>
        <taxon>Pleosporineae</taxon>
        <taxon>Didymellaceae</taxon>
        <taxon>Epicoccum</taxon>
    </lineage>
</organism>
<dbReference type="STRING" id="105696.A0A1Y2LYA6"/>
<evidence type="ECO:0000313" key="5">
    <source>
        <dbReference type="EMBL" id="OSS48904.1"/>
    </source>
</evidence>
<comment type="subcellular location">
    <subcellularLocation>
        <location evidence="1">Nucleus</location>
    </subcellularLocation>
</comment>